<name>A0A2T8FBU9_9ACTN</name>
<dbReference type="PANTHER" id="PTHR41534">
    <property type="entry name" value="BLR3401 PROTEIN"/>
    <property type="match status" value="1"/>
</dbReference>
<evidence type="ECO:0000256" key="1">
    <source>
        <dbReference type="ARBA" id="ARBA00009570"/>
    </source>
</evidence>
<dbReference type="SUPFAM" id="SSF54427">
    <property type="entry name" value="NTF2-like"/>
    <property type="match status" value="1"/>
</dbReference>
<accession>A0A2T8FBU9</accession>
<dbReference type="InterPro" id="IPR000391">
    <property type="entry name" value="Rng_hydr_dOase-bsu"/>
</dbReference>
<dbReference type="Gene3D" id="3.10.450.50">
    <property type="match status" value="1"/>
</dbReference>
<organism evidence="3 4">
    <name type="scientific">Nocardioides gansuensis</name>
    <dbReference type="NCBI Taxonomy" id="2138300"/>
    <lineage>
        <taxon>Bacteria</taxon>
        <taxon>Bacillati</taxon>
        <taxon>Actinomycetota</taxon>
        <taxon>Actinomycetes</taxon>
        <taxon>Propionibacteriales</taxon>
        <taxon>Nocardioidaceae</taxon>
        <taxon>Nocardioides</taxon>
    </lineage>
</organism>
<dbReference type="EMBL" id="QDGZ01000003">
    <property type="protein sequence ID" value="PVG83180.1"/>
    <property type="molecule type" value="Genomic_DNA"/>
</dbReference>
<dbReference type="Pfam" id="PF00866">
    <property type="entry name" value="Ring_hydroxyl_B"/>
    <property type="match status" value="1"/>
</dbReference>
<comment type="caution">
    <text evidence="3">The sequence shown here is derived from an EMBL/GenBank/DDBJ whole genome shotgun (WGS) entry which is preliminary data.</text>
</comment>
<dbReference type="AlphaFoldDB" id="A0A2T8FBU9"/>
<reference evidence="3 4" key="1">
    <citation type="submission" date="2018-04" db="EMBL/GenBank/DDBJ databases">
        <title>Genome of Nocardioides gansuensis WSJ-1.</title>
        <authorList>
            <person name="Wu S."/>
            <person name="Wang G."/>
        </authorList>
    </citation>
    <scope>NUCLEOTIDE SEQUENCE [LARGE SCALE GENOMIC DNA]</scope>
    <source>
        <strain evidence="3 4">WSJ-1</strain>
    </source>
</reference>
<evidence type="ECO:0000256" key="2">
    <source>
        <dbReference type="ARBA" id="ARBA00023002"/>
    </source>
</evidence>
<keyword evidence="4" id="KW-1185">Reference proteome</keyword>
<dbReference type="InterPro" id="IPR032710">
    <property type="entry name" value="NTF2-like_dom_sf"/>
</dbReference>
<dbReference type="GO" id="GO:0051213">
    <property type="term" value="F:dioxygenase activity"/>
    <property type="evidence" value="ECO:0007669"/>
    <property type="project" value="UniProtKB-KW"/>
</dbReference>
<sequence>MIETTSPSTPFIAKPAPIDVALQQEVELFYYWEAKLLNDRRFPEWFALLADDIRYCMPIRTTRVLRESHHEYTGPNDYAHFDEDAVYMRQRLRKITSDVSWSENPASRTRHIISNVMIVDGEHPGEYQVSNVFVVYRNRLERQVDIFAGERQDLLRRTDDDRGFEIARRTILLDQSTVLSNNLSFFF</sequence>
<dbReference type="GO" id="GO:0019380">
    <property type="term" value="P:3-phenylpropionate catabolic process"/>
    <property type="evidence" value="ECO:0007669"/>
    <property type="project" value="TreeGrafter"/>
</dbReference>
<dbReference type="Proteomes" id="UP000246018">
    <property type="component" value="Unassembled WGS sequence"/>
</dbReference>
<evidence type="ECO:0000313" key="4">
    <source>
        <dbReference type="Proteomes" id="UP000246018"/>
    </source>
</evidence>
<evidence type="ECO:0000313" key="3">
    <source>
        <dbReference type="EMBL" id="PVG83180.1"/>
    </source>
</evidence>
<gene>
    <name evidence="3" type="ORF">DDE18_07675</name>
</gene>
<dbReference type="RefSeq" id="WP_116571660.1">
    <property type="nucleotide sequence ID" value="NZ_QDGZ01000003.1"/>
</dbReference>
<dbReference type="NCBIfam" id="NF007479">
    <property type="entry name" value="PRK10069.1"/>
    <property type="match status" value="1"/>
</dbReference>
<proteinExistence type="inferred from homology"/>
<dbReference type="OrthoDB" id="3212009at2"/>
<protein>
    <submittedName>
        <fullName evidence="3">Benzene 1,2-dioxygenase</fullName>
    </submittedName>
</protein>
<dbReference type="PANTHER" id="PTHR41534:SF2">
    <property type="entry name" value="3-PHENYLPROPIONATE_CINNAMIC ACID DIOXYGENASE SUBUNIT BETA"/>
    <property type="match status" value="1"/>
</dbReference>
<keyword evidence="2" id="KW-0560">Oxidoreductase</keyword>
<keyword evidence="3" id="KW-0223">Dioxygenase</keyword>
<dbReference type="CDD" id="cd00667">
    <property type="entry name" value="ring_hydroxylating_dioxygenases_beta"/>
    <property type="match status" value="1"/>
</dbReference>
<comment type="similarity">
    <text evidence="1">Belongs to the bacterial ring-hydroxylating dioxygenase beta subunit family.</text>
</comment>